<keyword evidence="5 8" id="KW-0408">Iron</keyword>
<dbReference type="Gene3D" id="3.30.420.40">
    <property type="match status" value="2"/>
</dbReference>
<evidence type="ECO:0000256" key="1">
    <source>
        <dbReference type="ARBA" id="ARBA00022490"/>
    </source>
</evidence>
<dbReference type="InterPro" id="IPR022450">
    <property type="entry name" value="TsaD"/>
</dbReference>
<dbReference type="GO" id="GO:0002949">
    <property type="term" value="P:tRNA threonylcarbamoyladenosine modification"/>
    <property type="evidence" value="ECO:0007669"/>
    <property type="project" value="UniProtKB-UniRule"/>
</dbReference>
<comment type="similarity">
    <text evidence="8">Belongs to the KAE1 / TsaD family.</text>
</comment>
<evidence type="ECO:0000313" key="11">
    <source>
        <dbReference type="Proteomes" id="UP000294881"/>
    </source>
</evidence>
<dbReference type="GO" id="GO:0005506">
    <property type="term" value="F:iron ion binding"/>
    <property type="evidence" value="ECO:0007669"/>
    <property type="project" value="UniProtKB-UniRule"/>
</dbReference>
<comment type="catalytic activity">
    <reaction evidence="7 8">
        <text>L-threonylcarbamoyladenylate + adenosine(37) in tRNA = N(6)-L-threonylcarbamoyladenosine(37) in tRNA + AMP + H(+)</text>
        <dbReference type="Rhea" id="RHEA:37059"/>
        <dbReference type="Rhea" id="RHEA-COMP:10162"/>
        <dbReference type="Rhea" id="RHEA-COMP:10163"/>
        <dbReference type="ChEBI" id="CHEBI:15378"/>
        <dbReference type="ChEBI" id="CHEBI:73682"/>
        <dbReference type="ChEBI" id="CHEBI:74411"/>
        <dbReference type="ChEBI" id="CHEBI:74418"/>
        <dbReference type="ChEBI" id="CHEBI:456215"/>
        <dbReference type="EC" id="2.3.1.234"/>
    </reaction>
</comment>
<evidence type="ECO:0000259" key="9">
    <source>
        <dbReference type="Pfam" id="PF00814"/>
    </source>
</evidence>
<dbReference type="EC" id="2.3.1.234" evidence="8"/>
<evidence type="ECO:0000256" key="2">
    <source>
        <dbReference type="ARBA" id="ARBA00022679"/>
    </source>
</evidence>
<dbReference type="PANTHER" id="PTHR11735:SF6">
    <property type="entry name" value="TRNA N6-ADENOSINE THREONYLCARBAMOYLTRANSFERASE, MITOCHONDRIAL"/>
    <property type="match status" value="1"/>
</dbReference>
<protein>
    <recommendedName>
        <fullName evidence="8">tRNA N6-adenosine threonylcarbamoyltransferase</fullName>
        <ecNumber evidence="8">2.3.1.234</ecNumber>
    </recommendedName>
    <alternativeName>
        <fullName evidence="8">N6-L-threonylcarbamoyladenine synthase</fullName>
        <shortName evidence="8">t(6)A synthase</shortName>
    </alternativeName>
    <alternativeName>
        <fullName evidence="8">t(6)A37 threonylcarbamoyladenosine biosynthesis protein TsaD</fullName>
    </alternativeName>
    <alternativeName>
        <fullName evidence="8">tRNA threonylcarbamoyladenosine biosynthesis protein TsaD</fullName>
    </alternativeName>
</protein>
<comment type="subcellular location">
    <subcellularLocation>
        <location evidence="8">Cytoplasm</location>
    </subcellularLocation>
</comment>
<dbReference type="GO" id="GO:0061711">
    <property type="term" value="F:tRNA N(6)-L-threonylcarbamoyladenine synthase activity"/>
    <property type="evidence" value="ECO:0007669"/>
    <property type="project" value="UniProtKB-EC"/>
</dbReference>
<dbReference type="Proteomes" id="UP000294881">
    <property type="component" value="Unassembled WGS sequence"/>
</dbReference>
<dbReference type="PANTHER" id="PTHR11735">
    <property type="entry name" value="TRNA N6-ADENOSINE THREONYLCARBAMOYLTRANSFERASE"/>
    <property type="match status" value="1"/>
</dbReference>
<evidence type="ECO:0000256" key="3">
    <source>
        <dbReference type="ARBA" id="ARBA00022694"/>
    </source>
</evidence>
<dbReference type="PRINTS" id="PR00789">
    <property type="entry name" value="OSIALOPTASE"/>
</dbReference>
<comment type="function">
    <text evidence="8">Required for the formation of a threonylcarbamoyl group on adenosine at position 37 (t(6)A37) in tRNAs that read codons beginning with adenine. Is involved in the transfer of the threonylcarbamoyl moiety of threonylcarbamoyl-AMP (TC-AMP) to the N6 group of A37, together with TsaE and TsaB. TsaD likely plays a direct catalytic role in this reaction.</text>
</comment>
<feature type="binding site" evidence="8">
    <location>
        <position position="183"/>
    </location>
    <ligand>
        <name>substrate</name>
    </ligand>
</feature>
<sequence length="352" mass="36811">MRVLGIETTCDETAAAVVETDGAGRPIIRSSEVLSQIAAHAAYGGVVPEIAARAHVEAVDHMVARALERAGVELSDIDGFAAAAGPGLIGGVMIGLTTAKALSLVTGKPLIAVNHLEGHALTPRLIEQVQFPYLLLLASGGHTQLIAVRGVGDYVRLGTTIDDAIGEAFDKVAKMLGLPYPGGPQVEREAKKGNPERFHLPRPMQGRPVADFSLSGLKTAVRQEAQKILPLRASDVSDLCASFQAAVVDVVADRTRVALRGFRDIAGHPTALVVAGGVAANMAIRRGLERLAAEAGVRLVAPPLALCTDNGAIIAWAGLERLRMGIQDDLTVAARPRWPLDASKDTRAGAKA</sequence>
<feature type="binding site" evidence="8">
    <location>
        <position position="281"/>
    </location>
    <ligand>
        <name>substrate</name>
    </ligand>
</feature>
<evidence type="ECO:0000256" key="8">
    <source>
        <dbReference type="HAMAP-Rule" id="MF_01445"/>
    </source>
</evidence>
<dbReference type="InterPro" id="IPR000905">
    <property type="entry name" value="Gcp-like_dom"/>
</dbReference>
<dbReference type="HAMAP" id="MF_01445">
    <property type="entry name" value="TsaD"/>
    <property type="match status" value="1"/>
</dbReference>
<feature type="domain" description="Gcp-like" evidence="9">
    <location>
        <begin position="28"/>
        <end position="316"/>
    </location>
</feature>
<evidence type="ECO:0000256" key="4">
    <source>
        <dbReference type="ARBA" id="ARBA00022723"/>
    </source>
</evidence>
<dbReference type="NCBIfam" id="TIGR03723">
    <property type="entry name" value="T6A_TsaD_YgjD"/>
    <property type="match status" value="1"/>
</dbReference>
<organism evidence="10 11">
    <name type="scientific">Camelimonas lactis</name>
    <dbReference type="NCBI Taxonomy" id="659006"/>
    <lineage>
        <taxon>Bacteria</taxon>
        <taxon>Pseudomonadati</taxon>
        <taxon>Pseudomonadota</taxon>
        <taxon>Alphaproteobacteria</taxon>
        <taxon>Hyphomicrobiales</taxon>
        <taxon>Chelatococcaceae</taxon>
        <taxon>Camelimonas</taxon>
    </lineage>
</organism>
<dbReference type="InterPro" id="IPR043129">
    <property type="entry name" value="ATPase_NBD"/>
</dbReference>
<dbReference type="NCBIfam" id="TIGR00329">
    <property type="entry name" value="gcp_kae1"/>
    <property type="match status" value="1"/>
</dbReference>
<evidence type="ECO:0000256" key="6">
    <source>
        <dbReference type="ARBA" id="ARBA00023315"/>
    </source>
</evidence>
<feature type="binding site" evidence="8">
    <location>
        <begin position="137"/>
        <end position="141"/>
    </location>
    <ligand>
        <name>substrate</name>
    </ligand>
</feature>
<dbReference type="GO" id="GO:0005737">
    <property type="term" value="C:cytoplasm"/>
    <property type="evidence" value="ECO:0007669"/>
    <property type="project" value="UniProtKB-SubCell"/>
</dbReference>
<name>A0A4R2GVC1_9HYPH</name>
<proteinExistence type="inferred from homology"/>
<comment type="caution">
    <text evidence="10">The sequence shown here is derived from an EMBL/GenBank/DDBJ whole genome shotgun (WGS) entry which is preliminary data.</text>
</comment>
<keyword evidence="11" id="KW-1185">Reference proteome</keyword>
<evidence type="ECO:0000256" key="7">
    <source>
        <dbReference type="ARBA" id="ARBA00048117"/>
    </source>
</evidence>
<feature type="binding site" evidence="8">
    <location>
        <position position="309"/>
    </location>
    <ligand>
        <name>Fe cation</name>
        <dbReference type="ChEBI" id="CHEBI:24875"/>
    </ligand>
</feature>
<dbReference type="OrthoDB" id="9806197at2"/>
<dbReference type="EMBL" id="SLWL01000003">
    <property type="protein sequence ID" value="TCO14543.1"/>
    <property type="molecule type" value="Genomic_DNA"/>
</dbReference>
<feature type="binding site" evidence="8">
    <location>
        <position position="187"/>
    </location>
    <ligand>
        <name>substrate</name>
    </ligand>
</feature>
<dbReference type="SUPFAM" id="SSF53067">
    <property type="entry name" value="Actin-like ATPase domain"/>
    <property type="match status" value="2"/>
</dbReference>
<keyword evidence="6 8" id="KW-0012">Acyltransferase</keyword>
<keyword evidence="1 8" id="KW-0963">Cytoplasm</keyword>
<dbReference type="InterPro" id="IPR017861">
    <property type="entry name" value="KAE1/TsaD"/>
</dbReference>
<evidence type="ECO:0000256" key="5">
    <source>
        <dbReference type="ARBA" id="ARBA00023004"/>
    </source>
</evidence>
<reference evidence="10 11" key="1">
    <citation type="submission" date="2019-03" db="EMBL/GenBank/DDBJ databases">
        <title>Genomic Encyclopedia of Type Strains, Phase IV (KMG-IV): sequencing the most valuable type-strain genomes for metagenomic binning, comparative biology and taxonomic classification.</title>
        <authorList>
            <person name="Goeker M."/>
        </authorList>
    </citation>
    <scope>NUCLEOTIDE SEQUENCE [LARGE SCALE GENOMIC DNA]</scope>
    <source>
        <strain evidence="10 11">DSM 22958</strain>
    </source>
</reference>
<keyword evidence="3 8" id="KW-0819">tRNA processing</keyword>
<dbReference type="FunFam" id="3.30.420.40:FF:000040">
    <property type="entry name" value="tRNA N6-adenosine threonylcarbamoyltransferase"/>
    <property type="match status" value="1"/>
</dbReference>
<dbReference type="Pfam" id="PF00814">
    <property type="entry name" value="TsaD"/>
    <property type="match status" value="1"/>
</dbReference>
<feature type="binding site" evidence="8">
    <location>
        <position position="119"/>
    </location>
    <ligand>
        <name>Fe cation</name>
        <dbReference type="ChEBI" id="CHEBI:24875"/>
    </ligand>
</feature>
<keyword evidence="2 8" id="KW-0808">Transferase</keyword>
<dbReference type="AlphaFoldDB" id="A0A4R2GVC1"/>
<evidence type="ECO:0000313" key="10">
    <source>
        <dbReference type="EMBL" id="TCO14543.1"/>
    </source>
</evidence>
<gene>
    <name evidence="8" type="primary">tsaD</name>
    <name evidence="10" type="ORF">EV666_10350</name>
</gene>
<feature type="binding site" evidence="8">
    <location>
        <position position="170"/>
    </location>
    <ligand>
        <name>substrate</name>
    </ligand>
</feature>
<feature type="binding site" evidence="8">
    <location>
        <position position="115"/>
    </location>
    <ligand>
        <name>Fe cation</name>
        <dbReference type="ChEBI" id="CHEBI:24875"/>
    </ligand>
</feature>
<comment type="cofactor">
    <cofactor evidence="8">
        <name>Fe(2+)</name>
        <dbReference type="ChEBI" id="CHEBI:29033"/>
    </cofactor>
    <text evidence="8">Binds 1 Fe(2+) ion per subunit.</text>
</comment>
<dbReference type="CDD" id="cd24133">
    <property type="entry name" value="ASKHA_NBD_TsaD_bac"/>
    <property type="match status" value="1"/>
</dbReference>
<keyword evidence="4 8" id="KW-0479">Metal-binding</keyword>
<accession>A0A4R2GVC1</accession>
<dbReference type="RefSeq" id="WP_132003906.1">
    <property type="nucleotide sequence ID" value="NZ_JBHUNN010000002.1"/>
</dbReference>